<dbReference type="NCBIfam" id="TIGR04213">
    <property type="entry name" value="PGF_pre_PGF"/>
    <property type="match status" value="1"/>
</dbReference>
<dbReference type="InterPro" id="IPR008969">
    <property type="entry name" value="CarboxyPept-like_regulatory"/>
</dbReference>
<keyword evidence="2" id="KW-0812">Transmembrane</keyword>
<dbReference type="AlphaFoldDB" id="A0A832RVB8"/>
<sequence length="528" mass="56094">SWVQYRVNYTSPWDSVDQYSLTGGEYVLFATGQYYPFYPLELVAPSSTRSPFNVSVLYFNDTVSTWLPLAGATVFVDGAPAGTTDANGNLSLALASGTYALRAEKAGYIRSEIRNVSVDVTPPTVSISSPVEGAYYATYNISLNATISEVAQVWYSINGVNSTPVETDVLAEPLSLYEDGNYTITVYARDAAGNVGYDTVNFTVDATGPTITIHSPAPTTYTTSTVELNVTVGESATIWYRVDNGANSTPVSGTSLVTTLTLSRGQHTVYVYARDGLYNLNSASVTFTVSLPSAGGGAGARPDIYGTPAPTPTPTPTATATPVVTPVIQPVEERKVLSSVSPEAPAVVEFMQTEVTKIELDVNTPAENVEVVVEQSAEPPAGVPDVVLSIAATQPELASSMGVYGYISIDTTLPEGTVDKAKVEFKIPRSWFVDNGLDPATTALQHYNEASGQWEALPTDQTGEDDEYYYFSAETPGFSVFSVVAQKAVVATPTPTPTPTETGIPGFEAILAIGALLAIVYLVGRRTR</sequence>
<accession>A0A832RVB8</accession>
<evidence type="ECO:0000313" key="4">
    <source>
        <dbReference type="EMBL" id="HIH70072.1"/>
    </source>
</evidence>
<gene>
    <name evidence="4" type="ORF">HA299_05625</name>
</gene>
<organism evidence="4 5">
    <name type="scientific">Methermicoccus shengliensis</name>
    <dbReference type="NCBI Taxonomy" id="660064"/>
    <lineage>
        <taxon>Archaea</taxon>
        <taxon>Methanobacteriati</taxon>
        <taxon>Methanobacteriota</taxon>
        <taxon>Stenosarchaea group</taxon>
        <taxon>Methanomicrobia</taxon>
        <taxon>Methanosarcinales</taxon>
        <taxon>Methermicoccaceae</taxon>
        <taxon>Methermicoccus</taxon>
    </lineage>
</organism>
<dbReference type="EMBL" id="DUIH01000020">
    <property type="protein sequence ID" value="HIH70072.1"/>
    <property type="molecule type" value="Genomic_DNA"/>
</dbReference>
<feature type="domain" description="PGF-CTERM archaeal protein-sorting signal" evidence="3">
    <location>
        <begin position="504"/>
        <end position="526"/>
    </location>
</feature>
<evidence type="ECO:0000256" key="1">
    <source>
        <dbReference type="ARBA" id="ARBA00022729"/>
    </source>
</evidence>
<dbReference type="Gene3D" id="2.60.40.10">
    <property type="entry name" value="Immunoglobulins"/>
    <property type="match status" value="2"/>
</dbReference>
<dbReference type="Proteomes" id="UP000600363">
    <property type="component" value="Unassembled WGS sequence"/>
</dbReference>
<dbReference type="InterPro" id="IPR026371">
    <property type="entry name" value="PGF_CTERM"/>
</dbReference>
<proteinExistence type="predicted"/>
<feature type="non-terminal residue" evidence="4">
    <location>
        <position position="1"/>
    </location>
</feature>
<evidence type="ECO:0000259" key="3">
    <source>
        <dbReference type="Pfam" id="PF18204"/>
    </source>
</evidence>
<evidence type="ECO:0000256" key="2">
    <source>
        <dbReference type="SAM" id="Phobius"/>
    </source>
</evidence>
<reference evidence="4" key="1">
    <citation type="journal article" date="2020" name="bioRxiv">
        <title>A rank-normalized archaeal taxonomy based on genome phylogeny resolves widespread incomplete and uneven classifications.</title>
        <authorList>
            <person name="Rinke C."/>
            <person name="Chuvochina M."/>
            <person name="Mussig A.J."/>
            <person name="Chaumeil P.-A."/>
            <person name="Waite D.W."/>
            <person name="Whitman W.B."/>
            <person name="Parks D.H."/>
            <person name="Hugenholtz P."/>
        </authorList>
    </citation>
    <scope>NUCLEOTIDE SEQUENCE</scope>
    <source>
        <strain evidence="4">UBA12518</strain>
    </source>
</reference>
<comment type="caution">
    <text evidence="4">The sequence shown here is derived from an EMBL/GenBank/DDBJ whole genome shotgun (WGS) entry which is preliminary data.</text>
</comment>
<keyword evidence="2" id="KW-1133">Transmembrane helix</keyword>
<protein>
    <submittedName>
        <fullName evidence="4">PGF-pre-PGF domain-containing protein</fullName>
    </submittedName>
</protein>
<dbReference type="Pfam" id="PF18204">
    <property type="entry name" value="PGF-CTERM"/>
    <property type="match status" value="1"/>
</dbReference>
<evidence type="ECO:0000313" key="5">
    <source>
        <dbReference type="Proteomes" id="UP000600363"/>
    </source>
</evidence>
<dbReference type="SUPFAM" id="SSF49464">
    <property type="entry name" value="Carboxypeptidase regulatory domain-like"/>
    <property type="match status" value="1"/>
</dbReference>
<name>A0A832RVB8_9EURY</name>
<dbReference type="Gene3D" id="2.60.40.1120">
    <property type="entry name" value="Carboxypeptidase-like, regulatory domain"/>
    <property type="match status" value="1"/>
</dbReference>
<keyword evidence="2" id="KW-0472">Membrane</keyword>
<feature type="transmembrane region" description="Helical" evidence="2">
    <location>
        <begin position="504"/>
        <end position="524"/>
    </location>
</feature>
<dbReference type="InterPro" id="IPR026453">
    <property type="entry name" value="PGF_pre_PGF"/>
</dbReference>
<dbReference type="InterPro" id="IPR013783">
    <property type="entry name" value="Ig-like_fold"/>
</dbReference>
<keyword evidence="1" id="KW-0732">Signal</keyword>
<dbReference type="RefSeq" id="WP_276624552.1">
    <property type="nucleotide sequence ID" value="NZ_DUIH01000020.1"/>
</dbReference>